<proteinExistence type="predicted"/>
<name>A0ABQ7FW60_DUNSA</name>
<evidence type="ECO:0000256" key="1">
    <source>
        <dbReference type="SAM" id="MobiDB-lite"/>
    </source>
</evidence>
<feature type="compositionally biased region" description="Polar residues" evidence="1">
    <location>
        <begin position="214"/>
        <end position="228"/>
    </location>
</feature>
<sequence length="539" mass="54180">MAYEEGWEGGGGAMSEDADGEGSQDGEGGTGLERGGDGDVRWGVMWLDRDQAEQQELSWAEGLQQREQHTSKKPRLPGTSPLTSRGGSMQPPPVAGSREEATAAGGADAESGGEGSELQLGKSDQPRSDLPRSRRPQRRAQRTSSAAAVAAEKGAGAEAAAASEGVGPDEELSQRLHALADIAELLGEEAECVPAAPKPVPSSSTHARKHHSPSRTPWQAWPSPNSAACASPGTAVRGSSRLAGAPSLADPLPSHSGQELRGQSPGEEEEGGAGTAKTAGSSRATSAGPEEQQPHEGDPQGALGSASEGAGTGGGRHGSLLYGRPRPTHHLATTAPAAAAAAAAGPCAELVKGEEGSEGDVGQGRGGGAEPLLHLLHALRVLGASSDGISYAEQMLGHRSSRQLEVLQGAALQAVWCTLGLDATPSLPHGDTVLEAWRQRHQSPDGRDEEDGRDGSGKEGASHPQSSDSAAGVGAAARGEDAAAHGEGGSAGGLHGEGGRSLSNSASWASGEDGGKSSVTPTAGAHAAGVEEHKTCVPA</sequence>
<feature type="region of interest" description="Disordered" evidence="1">
    <location>
        <begin position="193"/>
        <end position="328"/>
    </location>
</feature>
<comment type="caution">
    <text evidence="2">The sequence shown here is derived from an EMBL/GenBank/DDBJ whole genome shotgun (WGS) entry which is preliminary data.</text>
</comment>
<evidence type="ECO:0000313" key="3">
    <source>
        <dbReference type="Proteomes" id="UP000815325"/>
    </source>
</evidence>
<keyword evidence="3" id="KW-1185">Reference proteome</keyword>
<evidence type="ECO:0000313" key="2">
    <source>
        <dbReference type="EMBL" id="KAF5826610.1"/>
    </source>
</evidence>
<feature type="compositionally biased region" description="Gly residues" evidence="1">
    <location>
        <begin position="486"/>
        <end position="496"/>
    </location>
</feature>
<feature type="compositionally biased region" description="Low complexity" evidence="1">
    <location>
        <begin position="275"/>
        <end position="288"/>
    </location>
</feature>
<reference evidence="2" key="1">
    <citation type="submission" date="2017-08" db="EMBL/GenBank/DDBJ databases">
        <authorList>
            <person name="Polle J.E."/>
            <person name="Barry K."/>
            <person name="Cushman J."/>
            <person name="Schmutz J."/>
            <person name="Tran D."/>
            <person name="Hathwaick L.T."/>
            <person name="Yim W.C."/>
            <person name="Jenkins J."/>
            <person name="Mckie-Krisberg Z.M."/>
            <person name="Prochnik S."/>
            <person name="Lindquist E."/>
            <person name="Dockter R.B."/>
            <person name="Adam C."/>
            <person name="Molina H."/>
            <person name="Bunkerborg J."/>
            <person name="Jin E."/>
            <person name="Buchheim M."/>
            <person name="Magnuson J."/>
        </authorList>
    </citation>
    <scope>NUCLEOTIDE SEQUENCE</scope>
    <source>
        <strain evidence="2">CCAP 19/18</strain>
    </source>
</reference>
<organism evidence="2 3">
    <name type="scientific">Dunaliella salina</name>
    <name type="common">Green alga</name>
    <name type="synonym">Protococcus salinus</name>
    <dbReference type="NCBI Taxonomy" id="3046"/>
    <lineage>
        <taxon>Eukaryota</taxon>
        <taxon>Viridiplantae</taxon>
        <taxon>Chlorophyta</taxon>
        <taxon>core chlorophytes</taxon>
        <taxon>Chlorophyceae</taxon>
        <taxon>CS clade</taxon>
        <taxon>Chlamydomonadales</taxon>
        <taxon>Dunaliellaceae</taxon>
        <taxon>Dunaliella</taxon>
    </lineage>
</organism>
<accession>A0ABQ7FW60</accession>
<feature type="compositionally biased region" description="Low complexity" evidence="1">
    <location>
        <begin position="466"/>
        <end position="477"/>
    </location>
</feature>
<feature type="compositionally biased region" description="Low complexity" evidence="1">
    <location>
        <begin position="142"/>
        <end position="165"/>
    </location>
</feature>
<protein>
    <submittedName>
        <fullName evidence="2">Uncharacterized protein</fullName>
    </submittedName>
</protein>
<feature type="compositionally biased region" description="Basic and acidic residues" evidence="1">
    <location>
        <begin position="529"/>
        <end position="539"/>
    </location>
</feature>
<feature type="region of interest" description="Disordered" evidence="1">
    <location>
        <begin position="439"/>
        <end position="539"/>
    </location>
</feature>
<dbReference type="Proteomes" id="UP000815325">
    <property type="component" value="Unassembled WGS sequence"/>
</dbReference>
<dbReference type="EMBL" id="MU070810">
    <property type="protein sequence ID" value="KAF5826610.1"/>
    <property type="molecule type" value="Genomic_DNA"/>
</dbReference>
<gene>
    <name evidence="2" type="ORF">DUNSADRAFT_2543</name>
</gene>
<feature type="region of interest" description="Disordered" evidence="1">
    <location>
        <begin position="1"/>
        <end position="172"/>
    </location>
</feature>